<keyword evidence="2" id="KW-1185">Reference proteome</keyword>
<dbReference type="GeneID" id="19337579"/>
<sequence length="220" mass="25044">MAGQCMRLCTPGHPALSSASRDLAPAGQDLLPSKVEGSRRLQNRCCRCHDTTILDRAQVDSCQRMRSGFLHRLEHDLRQVPSSSSTTTTWHRRCLQRNRGETSVVLLHQGMVRCGMLHCDALHNHRHRWRNRDRVLRVVAGFVGWRRAAVIVVTGRVCLWISCLMSMEDSVSARPRLVPQARLLLLPLPRRRLPSQVTRQGNASLVADSFFINEQYFGFL</sequence>
<dbReference type="HOGENOM" id="CLU_1258811_0_0_1"/>
<proteinExistence type="predicted"/>
<dbReference type="Proteomes" id="UP000016932">
    <property type="component" value="Unassembled WGS sequence"/>
</dbReference>
<dbReference type="VEuPathDB" id="FungiDB:MYCFIDRAFT_212010"/>
<reference evidence="1 2" key="1">
    <citation type="journal article" date="2012" name="PLoS Pathog.">
        <title>Diverse lifestyles and strategies of plant pathogenesis encoded in the genomes of eighteen Dothideomycetes fungi.</title>
        <authorList>
            <person name="Ohm R.A."/>
            <person name="Feau N."/>
            <person name="Henrissat B."/>
            <person name="Schoch C.L."/>
            <person name="Horwitz B.A."/>
            <person name="Barry K.W."/>
            <person name="Condon B.J."/>
            <person name="Copeland A.C."/>
            <person name="Dhillon B."/>
            <person name="Glaser F."/>
            <person name="Hesse C.N."/>
            <person name="Kosti I."/>
            <person name="LaButti K."/>
            <person name="Lindquist E.A."/>
            <person name="Lucas S."/>
            <person name="Salamov A.A."/>
            <person name="Bradshaw R.E."/>
            <person name="Ciuffetti L."/>
            <person name="Hamelin R.C."/>
            <person name="Kema G.H.J."/>
            <person name="Lawrence C."/>
            <person name="Scott J.A."/>
            <person name="Spatafora J.W."/>
            <person name="Turgeon B.G."/>
            <person name="de Wit P.J.G.M."/>
            <person name="Zhong S."/>
            <person name="Goodwin S.B."/>
            <person name="Grigoriev I.V."/>
        </authorList>
    </citation>
    <scope>NUCLEOTIDE SEQUENCE [LARGE SCALE GENOMIC DNA]</scope>
    <source>
        <strain evidence="1 2">CIRAD86</strain>
    </source>
</reference>
<dbReference type="EMBL" id="KB446561">
    <property type="protein sequence ID" value="EME80254.1"/>
    <property type="molecule type" value="Genomic_DNA"/>
</dbReference>
<evidence type="ECO:0000313" key="2">
    <source>
        <dbReference type="Proteomes" id="UP000016932"/>
    </source>
</evidence>
<accession>M2ZMG4</accession>
<organism evidence="1 2">
    <name type="scientific">Pseudocercospora fijiensis (strain CIRAD86)</name>
    <name type="common">Black leaf streak disease fungus</name>
    <name type="synonym">Mycosphaerella fijiensis</name>
    <dbReference type="NCBI Taxonomy" id="383855"/>
    <lineage>
        <taxon>Eukaryota</taxon>
        <taxon>Fungi</taxon>
        <taxon>Dikarya</taxon>
        <taxon>Ascomycota</taxon>
        <taxon>Pezizomycotina</taxon>
        <taxon>Dothideomycetes</taxon>
        <taxon>Dothideomycetidae</taxon>
        <taxon>Mycosphaerellales</taxon>
        <taxon>Mycosphaerellaceae</taxon>
        <taxon>Pseudocercospora</taxon>
    </lineage>
</organism>
<dbReference type="RefSeq" id="XP_007929253.1">
    <property type="nucleotide sequence ID" value="XM_007931062.1"/>
</dbReference>
<gene>
    <name evidence="1" type="ORF">MYCFIDRAFT_212010</name>
</gene>
<dbReference type="KEGG" id="pfj:MYCFIDRAFT_212010"/>
<feature type="non-terminal residue" evidence="1">
    <location>
        <position position="220"/>
    </location>
</feature>
<evidence type="ECO:0000313" key="1">
    <source>
        <dbReference type="EMBL" id="EME80254.1"/>
    </source>
</evidence>
<protein>
    <submittedName>
        <fullName evidence="1">Uncharacterized protein</fullName>
    </submittedName>
</protein>
<dbReference type="AlphaFoldDB" id="M2ZMG4"/>
<name>M2ZMG4_PSEFD</name>